<comment type="caution">
    <text evidence="1">The sequence shown here is derived from an EMBL/GenBank/DDBJ whole genome shotgun (WGS) entry which is preliminary data.</text>
</comment>
<reference evidence="1 2" key="1">
    <citation type="journal article" date="2019" name="Microbiol. Resour. Announc.">
        <title>Draft Genome Sequence of Comamonas testosteroni TA441, a Bacterium That Has a Cryptic Phenol Degradation Gene Cluster.</title>
        <authorList>
            <person name="Arai H."/>
            <person name="Ishii M."/>
        </authorList>
    </citation>
    <scope>NUCLEOTIDE SEQUENCE [LARGE SCALE GENOMIC DNA]</scope>
    <source>
        <strain evidence="1 2">TA441</strain>
    </source>
</reference>
<dbReference type="AlphaFoldDB" id="A0A5A7MJJ2"/>
<evidence type="ECO:0000313" key="1">
    <source>
        <dbReference type="EMBL" id="GEQ77039.1"/>
    </source>
</evidence>
<dbReference type="Proteomes" id="UP000323105">
    <property type="component" value="Unassembled WGS sequence"/>
</dbReference>
<dbReference type="EMBL" id="BKBW01000009">
    <property type="protein sequence ID" value="GEQ77039.1"/>
    <property type="molecule type" value="Genomic_DNA"/>
</dbReference>
<protein>
    <submittedName>
        <fullName evidence="1">Uncharacterized protein</fullName>
    </submittedName>
</protein>
<accession>A0A5A7MJJ2</accession>
<name>A0A5A7MJJ2_COMTE</name>
<sequence>MPERVKPESAALRRMAGHSRLFSLAGGRGGYIECATFRLAGRFIKFLWINVYDAEGNEVLSACKVRPQARFRSCRFLPSSRVFEQVMAAEGYRPNSWIRVQFPALSGDPNA</sequence>
<evidence type="ECO:0000313" key="2">
    <source>
        <dbReference type="Proteomes" id="UP000323105"/>
    </source>
</evidence>
<organism evidence="1 2">
    <name type="scientific">Comamonas testosteroni</name>
    <name type="common">Pseudomonas testosteroni</name>
    <dbReference type="NCBI Taxonomy" id="285"/>
    <lineage>
        <taxon>Bacteria</taxon>
        <taxon>Pseudomonadati</taxon>
        <taxon>Pseudomonadota</taxon>
        <taxon>Betaproteobacteria</taxon>
        <taxon>Burkholderiales</taxon>
        <taxon>Comamonadaceae</taxon>
        <taxon>Comamonas</taxon>
    </lineage>
</organism>
<proteinExistence type="predicted"/>
<dbReference type="RefSeq" id="WP_149356585.1">
    <property type="nucleotide sequence ID" value="NZ_BKBW01000009.1"/>
</dbReference>
<gene>
    <name evidence="1" type="ORF">CTTA_4044</name>
</gene>